<evidence type="ECO:0000313" key="8">
    <source>
        <dbReference type="Proteomes" id="UP000011560"/>
    </source>
</evidence>
<evidence type="ECO:0000256" key="1">
    <source>
        <dbReference type="ARBA" id="ARBA00005417"/>
    </source>
</evidence>
<evidence type="ECO:0000259" key="6">
    <source>
        <dbReference type="PROSITE" id="PS50893"/>
    </source>
</evidence>
<evidence type="ECO:0000256" key="3">
    <source>
        <dbReference type="ARBA" id="ARBA00022741"/>
    </source>
</evidence>
<dbReference type="CDD" id="cd03230">
    <property type="entry name" value="ABC_DR_subfamily_A"/>
    <property type="match status" value="1"/>
</dbReference>
<dbReference type="InterPro" id="IPR003439">
    <property type="entry name" value="ABC_transporter-like_ATP-bd"/>
</dbReference>
<accession>M0BBL7</accession>
<dbReference type="STRING" id="1227490.C479_12778"/>
<evidence type="ECO:0000256" key="5">
    <source>
        <dbReference type="SAM" id="MobiDB-lite"/>
    </source>
</evidence>
<dbReference type="InterPro" id="IPR003593">
    <property type="entry name" value="AAA+_ATPase"/>
</dbReference>
<evidence type="ECO:0000256" key="4">
    <source>
        <dbReference type="ARBA" id="ARBA00022840"/>
    </source>
</evidence>
<evidence type="ECO:0000313" key="7">
    <source>
        <dbReference type="EMBL" id="ELZ08215.1"/>
    </source>
</evidence>
<dbReference type="EMBL" id="AOIQ01000021">
    <property type="protein sequence ID" value="ELZ08215.1"/>
    <property type="molecule type" value="Genomic_DNA"/>
</dbReference>
<sequence>MPAIETDGLTKRFGADVLAVDDLDLTVEEGEVFGFLGPNGAGKSTTINVLLDFVRPTAGSARVLGLDAQADAAAIRERIGVLPEGGELYDRLTGREHLEWIARTNDLQESVDYEATLDRVGLTAEEAARPVGGYSKGMAQRLAFGMAILGEPDLLLLDEPSSGLDPTGMQEMRTIIREEADRGATVFFSSHILGEVESVCDRLGIMNEGRLVTTGTIDALRDELDLDASVSIEVDAVPDGLAADIESNEGVHAVETDGTTLTISVANPTRKIDAIRRVDERATVLDVRSTDTSLEQLFNTYTGNGEGEPEPSAAGFAGDETAETAAEVGR</sequence>
<dbReference type="PANTHER" id="PTHR43335">
    <property type="entry name" value="ABC TRANSPORTER, ATP-BINDING PROTEIN"/>
    <property type="match status" value="1"/>
</dbReference>
<dbReference type="Proteomes" id="UP000011560">
    <property type="component" value="Unassembled WGS sequence"/>
</dbReference>
<dbReference type="GO" id="GO:0016887">
    <property type="term" value="F:ATP hydrolysis activity"/>
    <property type="evidence" value="ECO:0007669"/>
    <property type="project" value="InterPro"/>
</dbReference>
<dbReference type="SUPFAM" id="SSF52540">
    <property type="entry name" value="P-loop containing nucleoside triphosphate hydrolases"/>
    <property type="match status" value="1"/>
</dbReference>
<dbReference type="PROSITE" id="PS00211">
    <property type="entry name" value="ABC_TRANSPORTER_1"/>
    <property type="match status" value="1"/>
</dbReference>
<dbReference type="InterPro" id="IPR027417">
    <property type="entry name" value="P-loop_NTPase"/>
</dbReference>
<keyword evidence="8" id="KW-1185">Reference proteome</keyword>
<gene>
    <name evidence="7" type="ORF">C479_12778</name>
</gene>
<keyword evidence="4" id="KW-0067">ATP-binding</keyword>
<dbReference type="AlphaFoldDB" id="M0BBL7"/>
<protein>
    <submittedName>
        <fullName evidence="7">ABC transporter-like protein</fullName>
    </submittedName>
</protein>
<feature type="region of interest" description="Disordered" evidence="5">
    <location>
        <begin position="302"/>
        <end position="330"/>
    </location>
</feature>
<dbReference type="InterPro" id="IPR017871">
    <property type="entry name" value="ABC_transporter-like_CS"/>
</dbReference>
<keyword evidence="3" id="KW-0547">Nucleotide-binding</keyword>
<dbReference type="PANTHER" id="PTHR43335:SF4">
    <property type="entry name" value="ABC TRANSPORTER, ATP-BINDING PROTEIN"/>
    <property type="match status" value="1"/>
</dbReference>
<dbReference type="Pfam" id="PF00005">
    <property type="entry name" value="ABC_tran"/>
    <property type="match status" value="1"/>
</dbReference>
<dbReference type="GO" id="GO:0005524">
    <property type="term" value="F:ATP binding"/>
    <property type="evidence" value="ECO:0007669"/>
    <property type="project" value="UniProtKB-KW"/>
</dbReference>
<dbReference type="RefSeq" id="WP_007703250.1">
    <property type="nucleotide sequence ID" value="NZ_AOIQ01000021.1"/>
</dbReference>
<dbReference type="PROSITE" id="PS50893">
    <property type="entry name" value="ABC_TRANSPORTER_2"/>
    <property type="match status" value="1"/>
</dbReference>
<dbReference type="PATRIC" id="fig|1227490.4.peg.2599"/>
<dbReference type="SMART" id="SM00382">
    <property type="entry name" value="AAA"/>
    <property type="match status" value="1"/>
</dbReference>
<reference evidence="7 8" key="1">
    <citation type="journal article" date="2014" name="PLoS Genet.">
        <title>Phylogenetically driven sequencing of extremely halophilic archaea reveals strategies for static and dynamic osmo-response.</title>
        <authorList>
            <person name="Becker E.A."/>
            <person name="Seitzer P.M."/>
            <person name="Tritt A."/>
            <person name="Larsen D."/>
            <person name="Krusor M."/>
            <person name="Yao A.I."/>
            <person name="Wu D."/>
            <person name="Madern D."/>
            <person name="Eisen J.A."/>
            <person name="Darling A.E."/>
            <person name="Facciotti M.T."/>
        </authorList>
    </citation>
    <scope>NUCLEOTIDE SEQUENCE [LARGE SCALE GENOMIC DNA]</scope>
    <source>
        <strain evidence="7 8">JCM 14624</strain>
    </source>
</reference>
<proteinExistence type="inferred from homology"/>
<dbReference type="OrthoDB" id="87732at2157"/>
<organism evidence="7 8">
    <name type="scientific">Halovivax asiaticus JCM 14624</name>
    <dbReference type="NCBI Taxonomy" id="1227490"/>
    <lineage>
        <taxon>Archaea</taxon>
        <taxon>Methanobacteriati</taxon>
        <taxon>Methanobacteriota</taxon>
        <taxon>Stenosarchaea group</taxon>
        <taxon>Halobacteria</taxon>
        <taxon>Halobacteriales</taxon>
        <taxon>Natrialbaceae</taxon>
        <taxon>Halovivax</taxon>
    </lineage>
</organism>
<comment type="caution">
    <text evidence="7">The sequence shown here is derived from an EMBL/GenBank/DDBJ whole genome shotgun (WGS) entry which is preliminary data.</text>
</comment>
<keyword evidence="2" id="KW-0813">Transport</keyword>
<evidence type="ECO:0000256" key="2">
    <source>
        <dbReference type="ARBA" id="ARBA00022448"/>
    </source>
</evidence>
<comment type="similarity">
    <text evidence="1">Belongs to the ABC transporter superfamily.</text>
</comment>
<dbReference type="Gene3D" id="3.40.50.300">
    <property type="entry name" value="P-loop containing nucleotide triphosphate hydrolases"/>
    <property type="match status" value="1"/>
</dbReference>
<name>M0BBL7_9EURY</name>
<feature type="domain" description="ABC transporter" evidence="6">
    <location>
        <begin position="4"/>
        <end position="233"/>
    </location>
</feature>